<keyword evidence="8" id="KW-1185">Reference proteome</keyword>
<dbReference type="CDD" id="cd08999">
    <property type="entry name" value="GH43_ABN-like"/>
    <property type="match status" value="1"/>
</dbReference>
<evidence type="ECO:0000256" key="6">
    <source>
        <dbReference type="RuleBase" id="RU361187"/>
    </source>
</evidence>
<dbReference type="EMBL" id="KV417731">
    <property type="protein sequence ID" value="KZP08094.1"/>
    <property type="molecule type" value="Genomic_DNA"/>
</dbReference>
<sequence>MNINFPDPCIFQSGATTYAFATNSGGANIPIATSPDGGVTWNSYPADALPNIGSWASGGSTWAPDVIRRSDAVFILYYAAESISQGTHCIGAATSTNPVGPYTPQSAAIICATAGGGAIDPAGFQDADGTYWVVYKVDGNNLGGGGTCGNGDGSHSTPIMLQKMGSDGLTPTGSPIEILDRSAADGPLIEAPDLVLVNGVYFLFFSSNCYNTNLYDISYATASSVTGPYTKSSAPFKVTGNNGLTAPGGFTTLPGGGLAVFHATTNANPLTRMMYTANVAWSGHTASA</sequence>
<dbReference type="InterPro" id="IPR051795">
    <property type="entry name" value="Glycosyl_Hydrlase_43"/>
</dbReference>
<dbReference type="SUPFAM" id="SSF75005">
    <property type="entry name" value="Arabinanase/levansucrase/invertase"/>
    <property type="match status" value="1"/>
</dbReference>
<name>A0A165X191_9AGAM</name>
<gene>
    <name evidence="7" type="ORF">FIBSPDRAFT_874839</name>
</gene>
<dbReference type="Proteomes" id="UP000076532">
    <property type="component" value="Unassembled WGS sequence"/>
</dbReference>
<dbReference type="InterPro" id="IPR006710">
    <property type="entry name" value="Glyco_hydro_43"/>
</dbReference>
<dbReference type="Gene3D" id="2.115.10.20">
    <property type="entry name" value="Glycosyl hydrolase domain, family 43"/>
    <property type="match status" value="1"/>
</dbReference>
<dbReference type="Pfam" id="PF04616">
    <property type="entry name" value="Glyco_hydro_43"/>
    <property type="match status" value="1"/>
</dbReference>
<dbReference type="GO" id="GO:0004553">
    <property type="term" value="F:hydrolase activity, hydrolyzing O-glycosyl compounds"/>
    <property type="evidence" value="ECO:0007669"/>
    <property type="project" value="InterPro"/>
</dbReference>
<evidence type="ECO:0000313" key="8">
    <source>
        <dbReference type="Proteomes" id="UP000076532"/>
    </source>
</evidence>
<dbReference type="OrthoDB" id="3879658at2759"/>
<evidence type="ECO:0000256" key="2">
    <source>
        <dbReference type="ARBA" id="ARBA00022801"/>
    </source>
</evidence>
<dbReference type="AlphaFoldDB" id="A0A165X191"/>
<evidence type="ECO:0000313" key="7">
    <source>
        <dbReference type="EMBL" id="KZP08094.1"/>
    </source>
</evidence>
<evidence type="ECO:0000256" key="4">
    <source>
        <dbReference type="PIRSR" id="PIRSR606710-1"/>
    </source>
</evidence>
<evidence type="ECO:0000256" key="1">
    <source>
        <dbReference type="ARBA" id="ARBA00009865"/>
    </source>
</evidence>
<protein>
    <submittedName>
        <fullName evidence="7">Glycoside hydrolase family 43 protein</fullName>
    </submittedName>
</protein>
<dbReference type="PANTHER" id="PTHR42812">
    <property type="entry name" value="BETA-XYLOSIDASE"/>
    <property type="match status" value="1"/>
</dbReference>
<evidence type="ECO:0000256" key="3">
    <source>
        <dbReference type="ARBA" id="ARBA00023295"/>
    </source>
</evidence>
<feature type="active site" description="Proton acceptor" evidence="4">
    <location>
        <position position="7"/>
    </location>
</feature>
<dbReference type="PANTHER" id="PTHR42812:SF5">
    <property type="entry name" value="ENDO-ARABINASE"/>
    <property type="match status" value="1"/>
</dbReference>
<comment type="similarity">
    <text evidence="1 6">Belongs to the glycosyl hydrolase 43 family.</text>
</comment>
<reference evidence="7 8" key="1">
    <citation type="journal article" date="2016" name="Mol. Biol. Evol.">
        <title>Comparative Genomics of Early-Diverging Mushroom-Forming Fungi Provides Insights into the Origins of Lignocellulose Decay Capabilities.</title>
        <authorList>
            <person name="Nagy L.G."/>
            <person name="Riley R."/>
            <person name="Tritt A."/>
            <person name="Adam C."/>
            <person name="Daum C."/>
            <person name="Floudas D."/>
            <person name="Sun H."/>
            <person name="Yadav J.S."/>
            <person name="Pangilinan J."/>
            <person name="Larsson K.H."/>
            <person name="Matsuura K."/>
            <person name="Barry K."/>
            <person name="Labutti K."/>
            <person name="Kuo R."/>
            <person name="Ohm R.A."/>
            <person name="Bhattacharya S.S."/>
            <person name="Shirouzu T."/>
            <person name="Yoshinaga Y."/>
            <person name="Martin F.M."/>
            <person name="Grigoriev I.V."/>
            <person name="Hibbett D.S."/>
        </authorList>
    </citation>
    <scope>NUCLEOTIDE SEQUENCE [LARGE SCALE GENOMIC DNA]</scope>
    <source>
        <strain evidence="7 8">CBS 109695</strain>
    </source>
</reference>
<accession>A0A165X191</accession>
<dbReference type="InterPro" id="IPR023296">
    <property type="entry name" value="Glyco_hydro_beta-prop_sf"/>
</dbReference>
<dbReference type="STRING" id="436010.A0A165X191"/>
<keyword evidence="2 6" id="KW-0378">Hydrolase</keyword>
<feature type="active site" description="Proton donor" evidence="4">
    <location>
        <position position="190"/>
    </location>
</feature>
<feature type="site" description="Important for catalytic activity, responsible for pKa modulation of the active site Glu and correct orientation of both the proton donor and substrate" evidence="5">
    <location>
        <position position="120"/>
    </location>
</feature>
<organism evidence="7 8">
    <name type="scientific">Athelia psychrophila</name>
    <dbReference type="NCBI Taxonomy" id="1759441"/>
    <lineage>
        <taxon>Eukaryota</taxon>
        <taxon>Fungi</taxon>
        <taxon>Dikarya</taxon>
        <taxon>Basidiomycota</taxon>
        <taxon>Agaricomycotina</taxon>
        <taxon>Agaricomycetes</taxon>
        <taxon>Agaricomycetidae</taxon>
        <taxon>Atheliales</taxon>
        <taxon>Atheliaceae</taxon>
        <taxon>Athelia</taxon>
    </lineage>
</organism>
<dbReference type="GO" id="GO:0005975">
    <property type="term" value="P:carbohydrate metabolic process"/>
    <property type="evidence" value="ECO:0007669"/>
    <property type="project" value="InterPro"/>
</dbReference>
<keyword evidence="3 6" id="KW-0326">Glycosidase</keyword>
<evidence type="ECO:0000256" key="5">
    <source>
        <dbReference type="PIRSR" id="PIRSR606710-2"/>
    </source>
</evidence>
<proteinExistence type="inferred from homology"/>